<dbReference type="PRINTS" id="PR01249">
    <property type="entry name" value="RIBOSOMALL31"/>
</dbReference>
<evidence type="ECO:0000256" key="4">
    <source>
        <dbReference type="ARBA" id="ARBA00022884"/>
    </source>
</evidence>
<comment type="subunit">
    <text evidence="2 8">Part of the 50S ribosomal subunit.</text>
</comment>
<evidence type="ECO:0000313" key="9">
    <source>
        <dbReference type="EMBL" id="SHL08483.1"/>
    </source>
</evidence>
<dbReference type="AlphaFoldDB" id="A0A1M6XRE3"/>
<dbReference type="InterPro" id="IPR042105">
    <property type="entry name" value="Ribosomal_bL31_sf"/>
</dbReference>
<sequence>MKKGLHPEYNLITVRLADGTEFQIRSTMKGPVYVSDVDATNHPFYTGVRQFVDRAGRVEKFMRRYGKVTSQGHQKPEASDEKGT</sequence>
<dbReference type="NCBIfam" id="NF001809">
    <property type="entry name" value="PRK00528.1"/>
    <property type="match status" value="1"/>
</dbReference>
<dbReference type="InterPro" id="IPR002150">
    <property type="entry name" value="Ribosomal_bL31"/>
</dbReference>
<dbReference type="PANTHER" id="PTHR33280">
    <property type="entry name" value="50S RIBOSOMAL PROTEIN L31, CHLOROPLASTIC"/>
    <property type="match status" value="1"/>
</dbReference>
<evidence type="ECO:0000256" key="8">
    <source>
        <dbReference type="HAMAP-Rule" id="MF_00501"/>
    </source>
</evidence>
<organism evidence="9 10">
    <name type="scientific">Rhodothermus profundi</name>
    <dbReference type="NCBI Taxonomy" id="633813"/>
    <lineage>
        <taxon>Bacteria</taxon>
        <taxon>Pseudomonadati</taxon>
        <taxon>Rhodothermota</taxon>
        <taxon>Rhodothermia</taxon>
        <taxon>Rhodothermales</taxon>
        <taxon>Rhodothermaceae</taxon>
        <taxon>Rhodothermus</taxon>
    </lineage>
</organism>
<dbReference type="GO" id="GO:0005840">
    <property type="term" value="C:ribosome"/>
    <property type="evidence" value="ECO:0007669"/>
    <property type="project" value="UniProtKB-KW"/>
</dbReference>
<dbReference type="Gene3D" id="4.10.830.30">
    <property type="entry name" value="Ribosomal protein L31"/>
    <property type="match status" value="1"/>
</dbReference>
<accession>A0A1M6XRE3</accession>
<evidence type="ECO:0000256" key="6">
    <source>
        <dbReference type="ARBA" id="ARBA00023274"/>
    </source>
</evidence>
<evidence type="ECO:0000256" key="7">
    <source>
        <dbReference type="ARBA" id="ARBA00035687"/>
    </source>
</evidence>
<keyword evidence="5 8" id="KW-0689">Ribosomal protein</keyword>
<dbReference type="HAMAP" id="MF_00501">
    <property type="entry name" value="Ribosomal_bL31_1"/>
    <property type="match status" value="1"/>
</dbReference>
<dbReference type="InterPro" id="IPR034704">
    <property type="entry name" value="Ribosomal_bL28/bL31-like_sf"/>
</dbReference>
<comment type="function">
    <text evidence="8">Binds the 23S rRNA.</text>
</comment>
<evidence type="ECO:0000313" key="10">
    <source>
        <dbReference type="Proteomes" id="UP000185812"/>
    </source>
</evidence>
<evidence type="ECO:0000256" key="1">
    <source>
        <dbReference type="ARBA" id="ARBA00009296"/>
    </source>
</evidence>
<evidence type="ECO:0000256" key="3">
    <source>
        <dbReference type="ARBA" id="ARBA00022730"/>
    </source>
</evidence>
<dbReference type="EMBL" id="FRAU01000012">
    <property type="protein sequence ID" value="SHL08483.1"/>
    <property type="molecule type" value="Genomic_DNA"/>
</dbReference>
<reference evidence="10" key="1">
    <citation type="submission" date="2016-11" db="EMBL/GenBank/DDBJ databases">
        <authorList>
            <person name="Varghese N."/>
            <person name="Submissions S."/>
        </authorList>
    </citation>
    <scope>NUCLEOTIDE SEQUENCE [LARGE SCALE GENOMIC DNA]</scope>
    <source>
        <strain evidence="10">DSM 22212</strain>
    </source>
</reference>
<keyword evidence="10" id="KW-1185">Reference proteome</keyword>
<dbReference type="RefSeq" id="WP_072716477.1">
    <property type="nucleotide sequence ID" value="NZ_FRAU01000012.1"/>
</dbReference>
<dbReference type="NCBIfam" id="TIGR00105">
    <property type="entry name" value="L31"/>
    <property type="match status" value="1"/>
</dbReference>
<keyword evidence="6 8" id="KW-0687">Ribonucleoprotein</keyword>
<evidence type="ECO:0000256" key="2">
    <source>
        <dbReference type="ARBA" id="ARBA00011838"/>
    </source>
</evidence>
<dbReference type="Pfam" id="PF01197">
    <property type="entry name" value="Ribosomal_L31"/>
    <property type="match status" value="1"/>
</dbReference>
<name>A0A1M6XRE3_9BACT</name>
<dbReference type="GO" id="GO:1990904">
    <property type="term" value="C:ribonucleoprotein complex"/>
    <property type="evidence" value="ECO:0007669"/>
    <property type="project" value="UniProtKB-KW"/>
</dbReference>
<dbReference type="PROSITE" id="PS01143">
    <property type="entry name" value="RIBOSOMAL_L31"/>
    <property type="match status" value="1"/>
</dbReference>
<proteinExistence type="inferred from homology"/>
<comment type="similarity">
    <text evidence="1 8">Belongs to the bacterial ribosomal protein bL31 family. Type A subfamily.</text>
</comment>
<gene>
    <name evidence="8" type="primary">rpmE</name>
    <name evidence="9" type="ORF">SAMN04488087_2679</name>
</gene>
<dbReference type="OrthoDB" id="9803251at2"/>
<dbReference type="InterPro" id="IPR027491">
    <property type="entry name" value="Ribosomal_bL31_A"/>
</dbReference>
<dbReference type="Proteomes" id="UP000185812">
    <property type="component" value="Unassembled WGS sequence"/>
</dbReference>
<dbReference type="PANTHER" id="PTHR33280:SF1">
    <property type="entry name" value="LARGE RIBOSOMAL SUBUNIT PROTEIN BL31C"/>
    <property type="match status" value="1"/>
</dbReference>
<evidence type="ECO:0000256" key="5">
    <source>
        <dbReference type="ARBA" id="ARBA00022980"/>
    </source>
</evidence>
<dbReference type="SUPFAM" id="SSF143800">
    <property type="entry name" value="L28p-like"/>
    <property type="match status" value="1"/>
</dbReference>
<protein>
    <recommendedName>
        <fullName evidence="7 8">Large ribosomal subunit protein bL31</fullName>
    </recommendedName>
</protein>
<dbReference type="STRING" id="633813.SAMN04488087_2679"/>
<keyword evidence="4 8" id="KW-0694">RNA-binding</keyword>
<dbReference type="GO" id="GO:0019843">
    <property type="term" value="F:rRNA binding"/>
    <property type="evidence" value="ECO:0007669"/>
    <property type="project" value="UniProtKB-KW"/>
</dbReference>
<dbReference type="GO" id="GO:0003735">
    <property type="term" value="F:structural constituent of ribosome"/>
    <property type="evidence" value="ECO:0007669"/>
    <property type="project" value="InterPro"/>
</dbReference>
<dbReference type="GO" id="GO:0006412">
    <property type="term" value="P:translation"/>
    <property type="evidence" value="ECO:0007669"/>
    <property type="project" value="UniProtKB-UniRule"/>
</dbReference>
<comment type="caution">
    <text evidence="8">Lacks conserved residue(s) required for the propagation of feature annotation.</text>
</comment>
<keyword evidence="3 8" id="KW-0699">rRNA-binding</keyword>